<protein>
    <recommendedName>
        <fullName evidence="1">Dynamin N-terminal domain-containing protein</fullName>
    </recommendedName>
</protein>
<sequence length="32" mass="3539">MTHISHVVVIGDQSSGKTSVLEMITQARIFPR</sequence>
<dbReference type="InterPro" id="IPR022812">
    <property type="entry name" value="Dynamin"/>
</dbReference>
<accession>A0A8S3EYL0</accession>
<dbReference type="Gene3D" id="3.40.50.300">
    <property type="entry name" value="P-loop containing nucleotide triphosphate hydrolases"/>
    <property type="match status" value="1"/>
</dbReference>
<dbReference type="SUPFAM" id="SSF52540">
    <property type="entry name" value="P-loop containing nucleoside triphosphate hydrolases"/>
    <property type="match status" value="1"/>
</dbReference>
<evidence type="ECO:0000313" key="2">
    <source>
        <dbReference type="EMBL" id="CAF5093013.1"/>
    </source>
</evidence>
<proteinExistence type="predicted"/>
<dbReference type="Proteomes" id="UP000676336">
    <property type="component" value="Unassembled WGS sequence"/>
</dbReference>
<name>A0A8S3EYL0_9BILA</name>
<feature type="non-terminal residue" evidence="2">
    <location>
        <position position="1"/>
    </location>
</feature>
<dbReference type="AlphaFoldDB" id="A0A8S3EYL0"/>
<dbReference type="Pfam" id="PF00350">
    <property type="entry name" value="Dynamin_N"/>
    <property type="match status" value="1"/>
</dbReference>
<dbReference type="InterPro" id="IPR045063">
    <property type="entry name" value="Dynamin_N"/>
</dbReference>
<dbReference type="InterPro" id="IPR027417">
    <property type="entry name" value="P-loop_NTPase"/>
</dbReference>
<comment type="caution">
    <text evidence="2">The sequence shown here is derived from an EMBL/GenBank/DDBJ whole genome shotgun (WGS) entry which is preliminary data.</text>
</comment>
<evidence type="ECO:0000259" key="1">
    <source>
        <dbReference type="Pfam" id="PF00350"/>
    </source>
</evidence>
<feature type="domain" description="Dynamin N-terminal" evidence="1">
    <location>
        <begin position="7"/>
        <end position="32"/>
    </location>
</feature>
<dbReference type="PRINTS" id="PR00195">
    <property type="entry name" value="DYNAMIN"/>
</dbReference>
<organism evidence="2 3">
    <name type="scientific">Rotaria magnacalcarata</name>
    <dbReference type="NCBI Taxonomy" id="392030"/>
    <lineage>
        <taxon>Eukaryota</taxon>
        <taxon>Metazoa</taxon>
        <taxon>Spiralia</taxon>
        <taxon>Gnathifera</taxon>
        <taxon>Rotifera</taxon>
        <taxon>Eurotatoria</taxon>
        <taxon>Bdelloidea</taxon>
        <taxon>Philodinida</taxon>
        <taxon>Philodinidae</taxon>
        <taxon>Rotaria</taxon>
    </lineage>
</organism>
<reference evidence="2" key="1">
    <citation type="submission" date="2021-02" db="EMBL/GenBank/DDBJ databases">
        <authorList>
            <person name="Nowell W R."/>
        </authorList>
    </citation>
    <scope>NUCLEOTIDE SEQUENCE</scope>
</reference>
<dbReference type="EMBL" id="CAJOBI010244981">
    <property type="protein sequence ID" value="CAF5093013.1"/>
    <property type="molecule type" value="Genomic_DNA"/>
</dbReference>
<gene>
    <name evidence="2" type="ORF">SMN809_LOCUS61298</name>
</gene>
<evidence type="ECO:0000313" key="3">
    <source>
        <dbReference type="Proteomes" id="UP000676336"/>
    </source>
</evidence>